<evidence type="ECO:0000256" key="9">
    <source>
        <dbReference type="ARBA" id="ARBA00023157"/>
    </source>
</evidence>
<dbReference type="InterPro" id="IPR014760">
    <property type="entry name" value="Serum_albumin_N"/>
</dbReference>
<dbReference type="CDD" id="cd00015">
    <property type="entry name" value="ALBUMIN"/>
    <property type="match status" value="1"/>
</dbReference>
<dbReference type="GO" id="GO:0072562">
    <property type="term" value="C:blood microparticle"/>
    <property type="evidence" value="ECO:0007669"/>
    <property type="project" value="TreeGrafter"/>
</dbReference>
<evidence type="ECO:0000259" key="14">
    <source>
        <dbReference type="PROSITE" id="PS51438"/>
    </source>
</evidence>
<dbReference type="InterPro" id="IPR020858">
    <property type="entry name" value="Serum_albumin-like"/>
</dbReference>
<dbReference type="InterPro" id="IPR000213">
    <property type="entry name" value="VitD-bd"/>
</dbReference>
<evidence type="ECO:0000256" key="13">
    <source>
        <dbReference type="ARBA" id="ARBA00046813"/>
    </source>
</evidence>
<evidence type="ECO:0000256" key="8">
    <source>
        <dbReference type="ARBA" id="ARBA00022897"/>
    </source>
</evidence>
<keyword evidence="4" id="KW-0813">Transport</keyword>
<evidence type="ECO:0000256" key="11">
    <source>
        <dbReference type="ARBA" id="ARBA00029834"/>
    </source>
</evidence>
<evidence type="ECO:0000313" key="15">
    <source>
        <dbReference type="Ensembl" id="ENSSPUP00000009988.1"/>
    </source>
</evidence>
<dbReference type="GO" id="GO:0005499">
    <property type="term" value="F:vitamin D binding"/>
    <property type="evidence" value="ECO:0007669"/>
    <property type="project" value="UniProtKB-KW"/>
</dbReference>
<gene>
    <name evidence="15" type="primary">GC</name>
</gene>
<evidence type="ECO:0000256" key="5">
    <source>
        <dbReference type="ARBA" id="ARBA00022525"/>
    </source>
</evidence>
<proteinExistence type="predicted"/>
<keyword evidence="5" id="KW-0964">Secreted</keyword>
<dbReference type="Pfam" id="PF09164">
    <property type="entry name" value="VitD-bind_III"/>
    <property type="match status" value="1"/>
</dbReference>
<feature type="domain" description="Albumin" evidence="14">
    <location>
        <begin position="186"/>
        <end position="418"/>
    </location>
</feature>
<dbReference type="PANTHER" id="PTHR11385">
    <property type="entry name" value="SERUM ALBUMIN-RELATED"/>
    <property type="match status" value="1"/>
</dbReference>
<keyword evidence="7" id="KW-0677">Repeat</keyword>
<dbReference type="Proteomes" id="UP000694392">
    <property type="component" value="Unplaced"/>
</dbReference>
<dbReference type="Gene3D" id="1.10.246.10">
    <property type="match status" value="4"/>
</dbReference>
<dbReference type="InterPro" id="IPR015247">
    <property type="entry name" value="VitD-bind_III"/>
</dbReference>
<dbReference type="SMART" id="SM00103">
    <property type="entry name" value="ALBUMIN"/>
    <property type="match status" value="2"/>
</dbReference>
<evidence type="ECO:0000256" key="2">
    <source>
        <dbReference type="ARBA" id="ARBA00004613"/>
    </source>
</evidence>
<evidence type="ECO:0000256" key="1">
    <source>
        <dbReference type="ARBA" id="ARBA00002354"/>
    </source>
</evidence>
<reference evidence="15" key="2">
    <citation type="submission" date="2025-09" db="UniProtKB">
        <authorList>
            <consortium name="Ensembl"/>
        </authorList>
    </citation>
    <scope>IDENTIFICATION</scope>
</reference>
<evidence type="ECO:0000256" key="6">
    <source>
        <dbReference type="ARBA" id="ARBA00022729"/>
    </source>
</evidence>
<reference evidence="15" key="1">
    <citation type="submission" date="2025-08" db="UniProtKB">
        <authorList>
            <consortium name="Ensembl"/>
        </authorList>
    </citation>
    <scope>IDENTIFICATION</scope>
</reference>
<dbReference type="PRINTS" id="PR00804">
    <property type="entry name" value="VITAMNDBNDNG"/>
</dbReference>
<dbReference type="AlphaFoldDB" id="A0A8D0GTW7"/>
<dbReference type="SUPFAM" id="SSF48552">
    <property type="entry name" value="Serum albumin-like"/>
    <property type="match status" value="3"/>
</dbReference>
<evidence type="ECO:0000256" key="10">
    <source>
        <dbReference type="ARBA" id="ARBA00023203"/>
    </source>
</evidence>
<dbReference type="Ensembl" id="ENSSPUT00000010642.1">
    <property type="protein sequence ID" value="ENSSPUP00000009988.1"/>
    <property type="gene ID" value="ENSSPUG00000007674.1"/>
</dbReference>
<accession>A0A8D0GTW7</accession>
<name>A0A8D0GTW7_SPHPU</name>
<evidence type="ECO:0000256" key="4">
    <source>
        <dbReference type="ARBA" id="ARBA00022448"/>
    </source>
</evidence>
<keyword evidence="6" id="KW-0732">Signal</keyword>
<dbReference type="InterPro" id="IPR000264">
    <property type="entry name" value="ALB/AFP/VDB"/>
</dbReference>
<organism evidence="15 16">
    <name type="scientific">Sphenodon punctatus</name>
    <name type="common">Tuatara</name>
    <name type="synonym">Hatteria punctata</name>
    <dbReference type="NCBI Taxonomy" id="8508"/>
    <lineage>
        <taxon>Eukaryota</taxon>
        <taxon>Metazoa</taxon>
        <taxon>Chordata</taxon>
        <taxon>Craniata</taxon>
        <taxon>Vertebrata</taxon>
        <taxon>Euteleostomi</taxon>
        <taxon>Lepidosauria</taxon>
        <taxon>Sphenodontia</taxon>
        <taxon>Sphenodontidae</taxon>
        <taxon>Sphenodon</taxon>
    </lineage>
</organism>
<dbReference type="PANTHER" id="PTHR11385:SF11">
    <property type="entry name" value="VITAMIN D-BINDING PROTEIN"/>
    <property type="match status" value="1"/>
</dbReference>
<dbReference type="GO" id="GO:0003779">
    <property type="term" value="F:actin binding"/>
    <property type="evidence" value="ECO:0007669"/>
    <property type="project" value="UniProtKB-KW"/>
</dbReference>
<feature type="domain" description="Albumin" evidence="14">
    <location>
        <begin position="1"/>
        <end position="185"/>
    </location>
</feature>
<evidence type="ECO:0000313" key="16">
    <source>
        <dbReference type="Proteomes" id="UP000694392"/>
    </source>
</evidence>
<dbReference type="PROSITE" id="PS51438">
    <property type="entry name" value="ALBUMIN_2"/>
    <property type="match status" value="2"/>
</dbReference>
<sequence length="432" mass="48346">MRDKVCQEFTILGKDNFRSLAILVNSKKYSNGTFEEISHLVNKIVSLAEKCCAEGVDPDCYETESLAMSAKSCAENSPFPDHPGTEACCTQQGLERKLCLAALYHPPKDVPTYTEPPTDELCEKFKENPKDFAERFLYEYGSSYGQAPLPLLAASARSYLSMVGTCCLLTNSVSCFLESRLERKSLSLLPTIANRVCSHYAAYGKEKSKISSLTTFAQKIPSSPLEDILSLAEDFSEVLSKCCNSMAEECMQNELSNHTAKICCRLSDKDDRVAECCKGKNPMENYFCIYSLQRGQSPELPQFQRPTGEQLCGEDGPYSFPRGDGVIRMAIREGALPQLRNEMLTFLNKTNDLCETYARSKVHEFKKRIREKYRKKMPDATEEFLTGLVEQRDSFASTCCMMNAPPTYCSLKVESCLPLKVLINGMIAVSIT</sequence>
<comment type="function">
    <text evidence="1">Involved in vitamin D transport and storage, scavenging of extracellular G-actin, enhancement of the chemotactic activity of C5 alpha for neutrophils in inflammation and macrophage activation.</text>
</comment>
<comment type="subunit">
    <text evidence="13">Associates with membrane-bound immunoglobulin on the surface of B-lymphocytes and with IgG Fc receptor on the membranes of T-lymphocytes. Interacts with LRP2; the interaction is required for renal uptake of GC in complex with 25-hydroxyvitamin D3.</text>
</comment>
<dbReference type="PRINTS" id="PR00802">
    <property type="entry name" value="SERUMALBUMIN"/>
</dbReference>
<dbReference type="GeneTree" id="ENSGT00390000000113"/>
<dbReference type="Pfam" id="PF00273">
    <property type="entry name" value="Serum_albumin"/>
    <property type="match status" value="2"/>
</dbReference>
<protein>
    <recommendedName>
        <fullName evidence="3">Vitamin D-binding protein</fullName>
    </recommendedName>
    <alternativeName>
        <fullName evidence="11">Gc-globulin</fullName>
    </alternativeName>
    <alternativeName>
        <fullName evidence="12">Group-specific component</fullName>
    </alternativeName>
</protein>
<keyword evidence="10" id="KW-0009">Actin-binding</keyword>
<keyword evidence="16" id="KW-1185">Reference proteome</keyword>
<dbReference type="GO" id="GO:0090482">
    <property type="term" value="F:vitamin transmembrane transporter activity"/>
    <property type="evidence" value="ECO:0007669"/>
    <property type="project" value="InterPro"/>
</dbReference>
<comment type="subcellular location">
    <subcellularLocation>
        <location evidence="2">Secreted</location>
    </subcellularLocation>
</comment>
<evidence type="ECO:0000256" key="12">
    <source>
        <dbReference type="ARBA" id="ARBA00032443"/>
    </source>
</evidence>
<dbReference type="GO" id="GO:0005737">
    <property type="term" value="C:cytoplasm"/>
    <property type="evidence" value="ECO:0007669"/>
    <property type="project" value="TreeGrafter"/>
</dbReference>
<keyword evidence="9" id="KW-1015">Disulfide bond</keyword>
<keyword evidence="8" id="KW-0848">Vitamin D</keyword>
<evidence type="ECO:0000256" key="3">
    <source>
        <dbReference type="ARBA" id="ARBA00020134"/>
    </source>
</evidence>
<evidence type="ECO:0000256" key="7">
    <source>
        <dbReference type="ARBA" id="ARBA00022737"/>
    </source>
</evidence>